<dbReference type="SMART" id="SM00382">
    <property type="entry name" value="AAA"/>
    <property type="match status" value="2"/>
</dbReference>
<comment type="caution">
    <text evidence="10">The sequence shown here is derived from an EMBL/GenBank/DDBJ whole genome shotgun (WGS) entry which is preliminary data.</text>
</comment>
<comment type="similarity">
    <text evidence="2">Belongs to the ABC transporter superfamily.</text>
</comment>
<evidence type="ECO:0000256" key="3">
    <source>
        <dbReference type="ARBA" id="ARBA00022448"/>
    </source>
</evidence>
<dbReference type="NCBIfam" id="NF010167">
    <property type="entry name" value="PRK13648.1"/>
    <property type="match status" value="2"/>
</dbReference>
<dbReference type="SUPFAM" id="SSF52540">
    <property type="entry name" value="P-loop containing nucleoside triphosphate hydrolases"/>
    <property type="match status" value="2"/>
</dbReference>
<dbReference type="InterPro" id="IPR027417">
    <property type="entry name" value="P-loop_NTPase"/>
</dbReference>
<evidence type="ECO:0000313" key="10">
    <source>
        <dbReference type="EMBL" id="GAA0770427.1"/>
    </source>
</evidence>
<dbReference type="InterPro" id="IPR017871">
    <property type="entry name" value="ABC_transporter-like_CS"/>
</dbReference>
<gene>
    <name evidence="10" type="ORF">GCM10008908_13170</name>
</gene>
<keyword evidence="8" id="KW-0472">Membrane</keyword>
<dbReference type="PANTHER" id="PTHR43553">
    <property type="entry name" value="HEAVY METAL TRANSPORTER"/>
    <property type="match status" value="1"/>
</dbReference>
<protein>
    <submittedName>
        <fullName evidence="10">Energy-coupling factor transporter ATPase</fullName>
    </submittedName>
</protein>
<comment type="subcellular location">
    <subcellularLocation>
        <location evidence="1">Cell membrane</location>
        <topology evidence="1">Peripheral membrane protein</topology>
    </subcellularLocation>
</comment>
<evidence type="ECO:0000256" key="7">
    <source>
        <dbReference type="ARBA" id="ARBA00022967"/>
    </source>
</evidence>
<dbReference type="PROSITE" id="PS50893">
    <property type="entry name" value="ABC_TRANSPORTER_2"/>
    <property type="match status" value="2"/>
</dbReference>
<keyword evidence="7" id="KW-1278">Translocase</keyword>
<proteinExistence type="inferred from homology"/>
<keyword evidence="4" id="KW-1003">Cell membrane</keyword>
<dbReference type="Gene3D" id="3.40.50.300">
    <property type="entry name" value="P-loop containing nucleotide triphosphate hydrolases"/>
    <property type="match status" value="2"/>
</dbReference>
<dbReference type="Pfam" id="PF00005">
    <property type="entry name" value="ABC_tran"/>
    <property type="match status" value="2"/>
</dbReference>
<feature type="domain" description="ABC transporter" evidence="9">
    <location>
        <begin position="302"/>
        <end position="530"/>
    </location>
</feature>
<dbReference type="Proteomes" id="UP001501047">
    <property type="component" value="Unassembled WGS sequence"/>
</dbReference>
<evidence type="ECO:0000313" key="11">
    <source>
        <dbReference type="Proteomes" id="UP001501047"/>
    </source>
</evidence>
<reference evidence="10 11" key="1">
    <citation type="journal article" date="2019" name="Int. J. Syst. Evol. Microbiol.">
        <title>The Global Catalogue of Microorganisms (GCM) 10K type strain sequencing project: providing services to taxonomists for standard genome sequencing and annotation.</title>
        <authorList>
            <consortium name="The Broad Institute Genomics Platform"/>
            <consortium name="The Broad Institute Genome Sequencing Center for Infectious Disease"/>
            <person name="Wu L."/>
            <person name="Ma J."/>
        </authorList>
    </citation>
    <scope>NUCLEOTIDE SEQUENCE [LARGE SCALE GENOMIC DNA]</scope>
    <source>
        <strain evidence="10 11">JCM 1417</strain>
    </source>
</reference>
<dbReference type="RefSeq" id="WP_343824838.1">
    <property type="nucleotide sequence ID" value="NZ_BAAACI010000002.1"/>
</dbReference>
<evidence type="ECO:0000256" key="6">
    <source>
        <dbReference type="ARBA" id="ARBA00022840"/>
    </source>
</evidence>
<dbReference type="InterPro" id="IPR050095">
    <property type="entry name" value="ECF_ABC_transporter_ATP-bd"/>
</dbReference>
<evidence type="ECO:0000256" key="4">
    <source>
        <dbReference type="ARBA" id="ARBA00022475"/>
    </source>
</evidence>
<dbReference type="InterPro" id="IPR003439">
    <property type="entry name" value="ABC_transporter-like_ATP-bd"/>
</dbReference>
<organism evidence="10 11">
    <name type="scientific">Clostridium subterminale</name>
    <dbReference type="NCBI Taxonomy" id="1550"/>
    <lineage>
        <taxon>Bacteria</taxon>
        <taxon>Bacillati</taxon>
        <taxon>Bacillota</taxon>
        <taxon>Clostridia</taxon>
        <taxon>Eubacteriales</taxon>
        <taxon>Clostridiaceae</taxon>
        <taxon>Clostridium</taxon>
    </lineage>
</organism>
<sequence length="559" mass="62868">MEYIEIENLSYSYPLEGKKSLNNINLGLGRGDVLLVVGKSGSGKSTLAKSITGAVPHFYGGTISGGIIIDGVSLEEMSHSERAKTVTMVFQDPEKQLMMNKVHREIAFGLENIGVSESTIKRRVWEVMEFIGITDLAERDITTLSGGQKQKVAIASAVAYLPKCIIFDEPSSQLDVSAAESIVNLIRKINEELGITIIVIEQRVNKWFDIADKIAYMNEGKVNFYNSRYDFYKESKEEVFNFLPDYLKLTKKLSWDAMPNDFKETRCKIDDKYSDIGLECLDSKTDKNYIKKQACEYGNNAIEIEKLNCYFHSIHAIKDLSLNIENGDFIGIMGANGAGKSTLLNSLIGLKEYKGSIKVFGNEVKKLTVNKMASIIGYVSQNPNDYISKSTVYEELKFTMDNYNSFDKEELEKVLKDLDIYELMDKNPRDLSGGQKQRVAIGSILVMKPKILLIDEPTRGLDLEVKNKLGRVLKNLNNNGTTIVMVTHDVDFACDFCKNFALMFNGEVVSIGSRDEVLSHGIYYTTSINKLFKNVNEKIFTLDEGKKYLLKEGQANEKN</sequence>
<evidence type="ECO:0000256" key="5">
    <source>
        <dbReference type="ARBA" id="ARBA00022741"/>
    </source>
</evidence>
<accession>A0ABN1KLG5</accession>
<keyword evidence="11" id="KW-1185">Reference proteome</keyword>
<dbReference type="CDD" id="cd03225">
    <property type="entry name" value="ABC_cobalt_CbiO_domain1"/>
    <property type="match status" value="2"/>
</dbReference>
<name>A0ABN1KLG5_CLOSU</name>
<evidence type="ECO:0000256" key="1">
    <source>
        <dbReference type="ARBA" id="ARBA00004202"/>
    </source>
</evidence>
<dbReference type="PANTHER" id="PTHR43553:SF27">
    <property type="entry name" value="ENERGY-COUPLING FACTOR TRANSPORTER ATP-BINDING PROTEIN ECFA2"/>
    <property type="match status" value="1"/>
</dbReference>
<keyword evidence="6" id="KW-0067">ATP-binding</keyword>
<dbReference type="EMBL" id="BAAACI010000002">
    <property type="protein sequence ID" value="GAA0770427.1"/>
    <property type="molecule type" value="Genomic_DNA"/>
</dbReference>
<feature type="domain" description="ABC transporter" evidence="9">
    <location>
        <begin position="4"/>
        <end position="244"/>
    </location>
</feature>
<keyword evidence="3" id="KW-0813">Transport</keyword>
<dbReference type="InterPro" id="IPR015856">
    <property type="entry name" value="ABC_transpr_CbiO/EcfA_su"/>
</dbReference>
<evidence type="ECO:0000256" key="8">
    <source>
        <dbReference type="ARBA" id="ARBA00023136"/>
    </source>
</evidence>
<evidence type="ECO:0000259" key="9">
    <source>
        <dbReference type="PROSITE" id="PS50893"/>
    </source>
</evidence>
<keyword evidence="5" id="KW-0547">Nucleotide-binding</keyword>
<dbReference type="InterPro" id="IPR003593">
    <property type="entry name" value="AAA+_ATPase"/>
</dbReference>
<evidence type="ECO:0000256" key="2">
    <source>
        <dbReference type="ARBA" id="ARBA00005417"/>
    </source>
</evidence>
<dbReference type="PROSITE" id="PS00211">
    <property type="entry name" value="ABC_TRANSPORTER_1"/>
    <property type="match status" value="2"/>
</dbReference>